<dbReference type="OrthoDB" id="442460at2759"/>
<reference evidence="5 6" key="1">
    <citation type="submission" date="2018-02" db="EMBL/GenBank/DDBJ databases">
        <title>Draft genome of wild Prunus yedoensis var. nudiflora.</title>
        <authorList>
            <person name="Baek S."/>
            <person name="Kim J.-H."/>
            <person name="Choi K."/>
            <person name="Kim G.-B."/>
            <person name="Cho A."/>
            <person name="Jang H."/>
            <person name="Shin C.-H."/>
            <person name="Yu H.-J."/>
            <person name="Mun J.-H."/>
        </authorList>
    </citation>
    <scope>NUCLEOTIDE SEQUENCE [LARGE SCALE GENOMIC DNA]</scope>
    <source>
        <strain evidence="6">cv. Jeju island</strain>
        <tissue evidence="5">Leaf</tissue>
    </source>
</reference>
<evidence type="ECO:0000259" key="4">
    <source>
        <dbReference type="PROSITE" id="PS50600"/>
    </source>
</evidence>
<dbReference type="Gene3D" id="1.10.418.20">
    <property type="match status" value="1"/>
</dbReference>
<dbReference type="SUPFAM" id="SSF54001">
    <property type="entry name" value="Cysteine proteinases"/>
    <property type="match status" value="1"/>
</dbReference>
<keyword evidence="2" id="KW-0645">Protease</keyword>
<gene>
    <name evidence="5" type="ORF">Pyn_08273</name>
</gene>
<dbReference type="GO" id="GO:0008234">
    <property type="term" value="F:cysteine-type peptidase activity"/>
    <property type="evidence" value="ECO:0007669"/>
    <property type="project" value="InterPro"/>
</dbReference>
<sequence>MSSKFHNLWFVPLELPQQENSFDCGLFLLHYLELFLVEAPVYFSPFKITKLSNFLNPDWFLPSEASLKCTLIQRLIFELLENRYWEVSSAASSDEDQAKFLECNEHETGVQSF</sequence>
<dbReference type="InterPro" id="IPR003653">
    <property type="entry name" value="Peptidase_C48_C"/>
</dbReference>
<dbReference type="GO" id="GO:0006508">
    <property type="term" value="P:proteolysis"/>
    <property type="evidence" value="ECO:0007669"/>
    <property type="project" value="UniProtKB-KW"/>
</dbReference>
<keyword evidence="6" id="KW-1185">Reference proteome</keyword>
<dbReference type="STRING" id="2094558.A0A314UBL7"/>
<accession>A0A314UBL7</accession>
<evidence type="ECO:0000256" key="3">
    <source>
        <dbReference type="ARBA" id="ARBA00022801"/>
    </source>
</evidence>
<dbReference type="AlphaFoldDB" id="A0A314UBL7"/>
<feature type="domain" description="Ubiquitin-like protease family profile" evidence="4">
    <location>
        <begin position="1"/>
        <end position="35"/>
    </location>
</feature>
<organism evidence="5 6">
    <name type="scientific">Prunus yedoensis var. nudiflora</name>
    <dbReference type="NCBI Taxonomy" id="2094558"/>
    <lineage>
        <taxon>Eukaryota</taxon>
        <taxon>Viridiplantae</taxon>
        <taxon>Streptophyta</taxon>
        <taxon>Embryophyta</taxon>
        <taxon>Tracheophyta</taxon>
        <taxon>Spermatophyta</taxon>
        <taxon>Magnoliopsida</taxon>
        <taxon>eudicotyledons</taxon>
        <taxon>Gunneridae</taxon>
        <taxon>Pentapetalae</taxon>
        <taxon>rosids</taxon>
        <taxon>fabids</taxon>
        <taxon>Rosales</taxon>
        <taxon>Rosaceae</taxon>
        <taxon>Amygdaloideae</taxon>
        <taxon>Amygdaleae</taxon>
        <taxon>Prunus</taxon>
    </lineage>
</organism>
<dbReference type="PANTHER" id="PTHR47764:SF2">
    <property type="entry name" value="UBIQUITIN-LIKE PROTEASE FAMILY PROFILE DOMAIN-CONTAINING PROTEIN"/>
    <property type="match status" value="1"/>
</dbReference>
<keyword evidence="3" id="KW-0378">Hydrolase</keyword>
<evidence type="ECO:0000313" key="6">
    <source>
        <dbReference type="Proteomes" id="UP000250321"/>
    </source>
</evidence>
<evidence type="ECO:0000256" key="1">
    <source>
        <dbReference type="ARBA" id="ARBA00005234"/>
    </source>
</evidence>
<dbReference type="Pfam" id="PF02902">
    <property type="entry name" value="Peptidase_C48"/>
    <property type="match status" value="1"/>
</dbReference>
<dbReference type="PANTHER" id="PTHR47764">
    <property type="entry name" value="UBIQUITIN-LIKE-SPECIFIC PROTEASE 2B-RELATED"/>
    <property type="match status" value="1"/>
</dbReference>
<dbReference type="EMBL" id="PJQY01003747">
    <property type="protein sequence ID" value="PQM34865.1"/>
    <property type="molecule type" value="Genomic_DNA"/>
</dbReference>
<comment type="caution">
    <text evidence="5">The sequence shown here is derived from an EMBL/GenBank/DDBJ whole genome shotgun (WGS) entry which is preliminary data.</text>
</comment>
<dbReference type="Proteomes" id="UP000250321">
    <property type="component" value="Unassembled WGS sequence"/>
</dbReference>
<dbReference type="InterPro" id="IPR038765">
    <property type="entry name" value="Papain-like_cys_pep_sf"/>
</dbReference>
<comment type="similarity">
    <text evidence="1">Belongs to the peptidase C48 family.</text>
</comment>
<name>A0A314UBL7_PRUYE</name>
<dbReference type="PROSITE" id="PS50600">
    <property type="entry name" value="ULP_PROTEASE"/>
    <property type="match status" value="1"/>
</dbReference>
<proteinExistence type="inferred from homology"/>
<evidence type="ECO:0000313" key="5">
    <source>
        <dbReference type="EMBL" id="PQM34865.1"/>
    </source>
</evidence>
<protein>
    <recommendedName>
        <fullName evidence="4">Ubiquitin-like protease family profile domain-containing protein</fullName>
    </recommendedName>
</protein>
<evidence type="ECO:0000256" key="2">
    <source>
        <dbReference type="ARBA" id="ARBA00022670"/>
    </source>
</evidence>